<evidence type="ECO:0000256" key="3">
    <source>
        <dbReference type="ARBA" id="ARBA00022553"/>
    </source>
</evidence>
<feature type="domain" description="Signal transduction histidine kinase subgroup 3 dimerisation and phosphoacceptor" evidence="11">
    <location>
        <begin position="257"/>
        <end position="324"/>
    </location>
</feature>
<evidence type="ECO:0000256" key="1">
    <source>
        <dbReference type="ARBA" id="ARBA00000085"/>
    </source>
</evidence>
<dbReference type="RefSeq" id="WP_152349368.1">
    <property type="nucleotide sequence ID" value="NZ_WBSN01000001.1"/>
</dbReference>
<dbReference type="Pfam" id="PF07730">
    <property type="entry name" value="HisKA_3"/>
    <property type="match status" value="1"/>
</dbReference>
<evidence type="ECO:0000256" key="9">
    <source>
        <dbReference type="SAM" id="MobiDB-lite"/>
    </source>
</evidence>
<reference evidence="12 13" key="1">
    <citation type="submission" date="2019-10" db="EMBL/GenBank/DDBJ databases">
        <title>Bifidobacterium from non-human primates.</title>
        <authorList>
            <person name="Modesto M."/>
        </authorList>
    </citation>
    <scope>NUCLEOTIDE SEQUENCE [LARGE SCALE GENOMIC DNA]</scope>
    <source>
        <strain evidence="12 13">TREC</strain>
    </source>
</reference>
<feature type="transmembrane region" description="Helical" evidence="10">
    <location>
        <begin position="175"/>
        <end position="193"/>
    </location>
</feature>
<dbReference type="GO" id="GO:0000155">
    <property type="term" value="F:phosphorelay sensor kinase activity"/>
    <property type="evidence" value="ECO:0007669"/>
    <property type="project" value="InterPro"/>
</dbReference>
<gene>
    <name evidence="12" type="ORF">GFD22_00225</name>
</gene>
<accession>A0A7K3TFG4</accession>
<keyword evidence="13" id="KW-1185">Reference proteome</keyword>
<feature type="transmembrane region" description="Helical" evidence="10">
    <location>
        <begin position="142"/>
        <end position="169"/>
    </location>
</feature>
<dbReference type="AlphaFoldDB" id="A0A7K3TFG4"/>
<evidence type="ECO:0000256" key="8">
    <source>
        <dbReference type="ARBA" id="ARBA00023012"/>
    </source>
</evidence>
<keyword evidence="3" id="KW-0597">Phosphoprotein</keyword>
<keyword evidence="4" id="KW-0808">Transferase</keyword>
<feature type="transmembrane region" description="Helical" evidence="10">
    <location>
        <begin position="111"/>
        <end position="130"/>
    </location>
</feature>
<sequence length="486" mass="52906">MNAHPMTAKGDANDHAKNIVPITASKPTPAKTKTTATTASGDGGATRHASGRPHGLADMPLRWARRAAGLLAATLRANWWCAALAAAGLAWEVWHVFGDPLRTYYFFYNEHLLTLTIVFGATLMLGLPLAPKYASVAVMALGALWVGMMPYSTSVAMIVGVTAAAGALAYLKPRWAMAATGVWSVAILWAYYRRSREFRTSGTDFDYYCMLLIACVVTACCVGMTIGWRRQARAMADEQVERRRAEQALARKRRNETIAKNIHDSLTGNLSYIALLAQRELARMEADDAGKPGPNDPAYETWRSVERNASDALRGVRRVIGLLDADDSGAHGGTADERSFEGIMRLAEPKLDDLGIHGKTVILNRSGGTKPDGERLEAAHALVEELYANLMRHCEPGEHAYFLRVEVADEGTTIAEANAMRPDEEHERDGTARLPESGTGLVRHARTIQRLGGTCDWRADGGEWLLSAFIPAGEDDATETSLISSR</sequence>
<dbReference type="EMBL" id="WHZY01000001">
    <property type="protein sequence ID" value="NEG77434.1"/>
    <property type="molecule type" value="Genomic_DNA"/>
</dbReference>
<dbReference type="Proteomes" id="UP000469763">
    <property type="component" value="Unassembled WGS sequence"/>
</dbReference>
<keyword evidence="6" id="KW-0418">Kinase</keyword>
<keyword evidence="7" id="KW-0067">ATP-binding</keyword>
<evidence type="ECO:0000256" key="2">
    <source>
        <dbReference type="ARBA" id="ARBA00012438"/>
    </source>
</evidence>
<keyword evidence="10" id="KW-0812">Transmembrane</keyword>
<name>A0A7K3TFG4_9BIFI</name>
<evidence type="ECO:0000256" key="4">
    <source>
        <dbReference type="ARBA" id="ARBA00022679"/>
    </source>
</evidence>
<keyword evidence="10" id="KW-0472">Membrane</keyword>
<keyword evidence="10" id="KW-1133">Transmembrane helix</keyword>
<feature type="transmembrane region" description="Helical" evidence="10">
    <location>
        <begin position="205"/>
        <end position="228"/>
    </location>
</feature>
<dbReference type="GO" id="GO:0016020">
    <property type="term" value="C:membrane"/>
    <property type="evidence" value="ECO:0007669"/>
    <property type="project" value="InterPro"/>
</dbReference>
<dbReference type="OrthoDB" id="3232742at2"/>
<evidence type="ECO:0000259" key="11">
    <source>
        <dbReference type="Pfam" id="PF07730"/>
    </source>
</evidence>
<dbReference type="InterPro" id="IPR050482">
    <property type="entry name" value="Sensor_HK_TwoCompSys"/>
</dbReference>
<evidence type="ECO:0000256" key="5">
    <source>
        <dbReference type="ARBA" id="ARBA00022741"/>
    </source>
</evidence>
<evidence type="ECO:0000256" key="6">
    <source>
        <dbReference type="ARBA" id="ARBA00022777"/>
    </source>
</evidence>
<keyword evidence="8" id="KW-0902">Two-component regulatory system</keyword>
<feature type="compositionally biased region" description="Low complexity" evidence="9">
    <location>
        <begin position="23"/>
        <end position="40"/>
    </location>
</feature>
<evidence type="ECO:0000256" key="7">
    <source>
        <dbReference type="ARBA" id="ARBA00022840"/>
    </source>
</evidence>
<dbReference type="PANTHER" id="PTHR24421">
    <property type="entry name" value="NITRATE/NITRITE SENSOR PROTEIN NARX-RELATED"/>
    <property type="match status" value="1"/>
</dbReference>
<comment type="caution">
    <text evidence="12">The sequence shown here is derived from an EMBL/GenBank/DDBJ whole genome shotgun (WGS) entry which is preliminary data.</text>
</comment>
<keyword evidence="5" id="KW-0547">Nucleotide-binding</keyword>
<dbReference type="InterPro" id="IPR011712">
    <property type="entry name" value="Sig_transdc_His_kin_sub3_dim/P"/>
</dbReference>
<dbReference type="GO" id="GO:0005524">
    <property type="term" value="F:ATP binding"/>
    <property type="evidence" value="ECO:0007669"/>
    <property type="project" value="UniProtKB-KW"/>
</dbReference>
<comment type="catalytic activity">
    <reaction evidence="1">
        <text>ATP + protein L-histidine = ADP + protein N-phospho-L-histidine.</text>
        <dbReference type="EC" id="2.7.13.3"/>
    </reaction>
</comment>
<protein>
    <recommendedName>
        <fullName evidence="2">histidine kinase</fullName>
        <ecNumber evidence="2">2.7.13.3</ecNumber>
    </recommendedName>
</protein>
<dbReference type="PANTHER" id="PTHR24421:SF10">
    <property type="entry name" value="NITRATE_NITRITE SENSOR PROTEIN NARQ"/>
    <property type="match status" value="1"/>
</dbReference>
<evidence type="ECO:0000256" key="10">
    <source>
        <dbReference type="SAM" id="Phobius"/>
    </source>
</evidence>
<organism evidence="12 13">
    <name type="scientific">Bifidobacterium avesanii</name>
    <dbReference type="NCBI Taxonomy" id="1798157"/>
    <lineage>
        <taxon>Bacteria</taxon>
        <taxon>Bacillati</taxon>
        <taxon>Actinomycetota</taxon>
        <taxon>Actinomycetes</taxon>
        <taxon>Bifidobacteriales</taxon>
        <taxon>Bifidobacteriaceae</taxon>
        <taxon>Bifidobacterium</taxon>
    </lineage>
</organism>
<proteinExistence type="predicted"/>
<feature type="region of interest" description="Disordered" evidence="9">
    <location>
        <begin position="21"/>
        <end position="54"/>
    </location>
</feature>
<dbReference type="GO" id="GO:0046983">
    <property type="term" value="F:protein dimerization activity"/>
    <property type="evidence" value="ECO:0007669"/>
    <property type="project" value="InterPro"/>
</dbReference>
<dbReference type="Gene3D" id="1.20.5.1930">
    <property type="match status" value="1"/>
</dbReference>
<evidence type="ECO:0000313" key="12">
    <source>
        <dbReference type="EMBL" id="NEG77434.1"/>
    </source>
</evidence>
<feature type="transmembrane region" description="Helical" evidence="10">
    <location>
        <begin position="68"/>
        <end position="91"/>
    </location>
</feature>
<evidence type="ECO:0000313" key="13">
    <source>
        <dbReference type="Proteomes" id="UP000469763"/>
    </source>
</evidence>
<dbReference type="EC" id="2.7.13.3" evidence="2"/>